<protein>
    <submittedName>
        <fullName evidence="1">Uncharacterized protein</fullName>
    </submittedName>
</protein>
<dbReference type="HOGENOM" id="CLU_735402_0_0_2"/>
<evidence type="ECO:0000313" key="1">
    <source>
        <dbReference type="EMBL" id="AKG38991.1"/>
    </source>
</evidence>
<dbReference type="KEGG" id="thf:MA03_06675"/>
<evidence type="ECO:0000313" key="2">
    <source>
        <dbReference type="Proteomes" id="UP000067434"/>
    </source>
</evidence>
<dbReference type="SUPFAM" id="SSF52309">
    <property type="entry name" value="N-(deoxy)ribosyltransferase-like"/>
    <property type="match status" value="1"/>
</dbReference>
<dbReference type="STRING" id="1550241.MA03_06675"/>
<dbReference type="InterPro" id="IPR027417">
    <property type="entry name" value="P-loop_NTPase"/>
</dbReference>
<reference evidence="1 2" key="1">
    <citation type="journal article" date="2015" name="Stand. Genomic Sci.">
        <title>Complete genome sequence of and proposal of Thermofilum uzonense sp. nov. a novel hyperthermophilic crenarchaeon and emended description of the genus Thermofilum.</title>
        <authorList>
            <person name="Toshchakov S.V."/>
            <person name="Korzhenkov A.A."/>
            <person name="Samarov N.I."/>
            <person name="Mazunin I.O."/>
            <person name="Mozhey O.I."/>
            <person name="Shmyr I.S."/>
            <person name="Derbikova K.S."/>
            <person name="Taranov E.A."/>
            <person name="Dominova I.N."/>
            <person name="Bonch-Osmolovskaya E.A."/>
            <person name="Patrushev M.V."/>
            <person name="Podosokorskaya O.A."/>
            <person name="Kublanov I.V."/>
        </authorList>
    </citation>
    <scope>NUCLEOTIDE SEQUENCE [LARGE SCALE GENOMIC DNA]</scope>
    <source>
        <strain evidence="1 2">1807-2</strain>
    </source>
</reference>
<name>A0A0F7CL89_9CREN</name>
<dbReference type="EMBL" id="CP009961">
    <property type="protein sequence ID" value="AKG38991.1"/>
    <property type="molecule type" value="Genomic_DNA"/>
</dbReference>
<dbReference type="PATRIC" id="fig|1550241.5.peg.1388"/>
<keyword evidence="2" id="KW-1185">Reference proteome</keyword>
<dbReference type="AlphaFoldDB" id="A0A0F7CL89"/>
<dbReference type="Gene3D" id="3.40.50.450">
    <property type="match status" value="1"/>
</dbReference>
<sequence>MESLIAFVTGVSGAGRLPLLREIQAINPSFRIIDIGSRMYKKSDDLGISIPDGKILDMDPLALDYLRAATFEDVLREAELIRTQRDVGAISTHVCFRWKKHLISAFNFHYVNTLNPDVYINVLDNVHNIYVNLQHDKAWRDRLTLKEILIWRDEEAFITRMLAEYQKKPFYLFPRREDPHMLERILFKVERAKRAGEKPMPKAYLSYPITHVKGSPEVMKAKDETKQKLKDAGIVVFDPISIEDSILIDMAHDAASKGKDKVEVEVDGKRGEINIHEIMSAVGDIKDQIVVRDYQLINQSDIIVVFYPTRMLSPGVLSEIKYGYTHNKEVYAIFPFEEASPFFEYYTTKLFKDVDSLLDYLQEAEKL</sequence>
<dbReference type="RefSeq" id="WP_052884516.1">
    <property type="nucleotide sequence ID" value="NZ_CP009961.1"/>
</dbReference>
<proteinExistence type="predicted"/>
<dbReference type="OrthoDB" id="30702at2157"/>
<dbReference type="Gene3D" id="3.40.50.300">
    <property type="entry name" value="P-loop containing nucleotide triphosphate hydrolases"/>
    <property type="match status" value="1"/>
</dbReference>
<organism evidence="1 2">
    <name type="scientific">Infirmifilum uzonense</name>
    <dbReference type="NCBI Taxonomy" id="1550241"/>
    <lineage>
        <taxon>Archaea</taxon>
        <taxon>Thermoproteota</taxon>
        <taxon>Thermoprotei</taxon>
        <taxon>Thermofilales</taxon>
        <taxon>Thermofilaceae</taxon>
        <taxon>Infirmifilum</taxon>
    </lineage>
</organism>
<dbReference type="Proteomes" id="UP000067434">
    <property type="component" value="Chromosome"/>
</dbReference>
<gene>
    <name evidence="1" type="ORF">MA03_06675</name>
</gene>
<accession>A0A0F7CL89</accession>
<dbReference type="GeneID" id="25401900"/>